<dbReference type="Proteomes" id="UP001055879">
    <property type="component" value="Linkage Group LG04"/>
</dbReference>
<name>A0ACB9CNP9_ARCLA</name>
<organism evidence="1 2">
    <name type="scientific">Arctium lappa</name>
    <name type="common">Greater burdock</name>
    <name type="synonym">Lappa major</name>
    <dbReference type="NCBI Taxonomy" id="4217"/>
    <lineage>
        <taxon>Eukaryota</taxon>
        <taxon>Viridiplantae</taxon>
        <taxon>Streptophyta</taxon>
        <taxon>Embryophyta</taxon>
        <taxon>Tracheophyta</taxon>
        <taxon>Spermatophyta</taxon>
        <taxon>Magnoliopsida</taxon>
        <taxon>eudicotyledons</taxon>
        <taxon>Gunneridae</taxon>
        <taxon>Pentapetalae</taxon>
        <taxon>asterids</taxon>
        <taxon>campanulids</taxon>
        <taxon>Asterales</taxon>
        <taxon>Asteraceae</taxon>
        <taxon>Carduoideae</taxon>
        <taxon>Cardueae</taxon>
        <taxon>Arctiinae</taxon>
        <taxon>Arctium</taxon>
    </lineage>
</organism>
<evidence type="ECO:0000313" key="1">
    <source>
        <dbReference type="EMBL" id="KAI3735909.1"/>
    </source>
</evidence>
<sequence length="141" mass="16224">MHKFFLIRSLDFLRSRTSSFNYKTSSLVSFDFRKYCSSKSESSSENPNSYYSENEIQNENTADEEDVSSAELKTQIDKFYKGDYEAIPTIFESILKRKLAGKHEESDDELMNEVRQDQPSEVSDEAFDSDTNSDTDSDSAE</sequence>
<accession>A0ACB9CNP9</accession>
<protein>
    <submittedName>
        <fullName evidence="1">Uncharacterized protein</fullName>
    </submittedName>
</protein>
<evidence type="ECO:0000313" key="2">
    <source>
        <dbReference type="Proteomes" id="UP001055879"/>
    </source>
</evidence>
<reference evidence="2" key="1">
    <citation type="journal article" date="2022" name="Mol. Ecol. Resour.">
        <title>The genomes of chicory, endive, great burdock and yacon provide insights into Asteraceae palaeo-polyploidization history and plant inulin production.</title>
        <authorList>
            <person name="Fan W."/>
            <person name="Wang S."/>
            <person name="Wang H."/>
            <person name="Wang A."/>
            <person name="Jiang F."/>
            <person name="Liu H."/>
            <person name="Zhao H."/>
            <person name="Xu D."/>
            <person name="Zhang Y."/>
        </authorList>
    </citation>
    <scope>NUCLEOTIDE SEQUENCE [LARGE SCALE GENOMIC DNA]</scope>
    <source>
        <strain evidence="2">cv. Niubang</strain>
    </source>
</reference>
<keyword evidence="2" id="KW-1185">Reference proteome</keyword>
<comment type="caution">
    <text evidence="1">The sequence shown here is derived from an EMBL/GenBank/DDBJ whole genome shotgun (WGS) entry which is preliminary data.</text>
</comment>
<gene>
    <name evidence="1" type="ORF">L6452_15434</name>
</gene>
<dbReference type="EMBL" id="CM042050">
    <property type="protein sequence ID" value="KAI3735909.1"/>
    <property type="molecule type" value="Genomic_DNA"/>
</dbReference>
<proteinExistence type="predicted"/>
<reference evidence="1 2" key="2">
    <citation type="journal article" date="2022" name="Mol. Ecol. Resour.">
        <title>The genomes of chicory, endive, great burdock and yacon provide insights into Asteraceae paleo-polyploidization history and plant inulin production.</title>
        <authorList>
            <person name="Fan W."/>
            <person name="Wang S."/>
            <person name="Wang H."/>
            <person name="Wang A."/>
            <person name="Jiang F."/>
            <person name="Liu H."/>
            <person name="Zhao H."/>
            <person name="Xu D."/>
            <person name="Zhang Y."/>
        </authorList>
    </citation>
    <scope>NUCLEOTIDE SEQUENCE [LARGE SCALE GENOMIC DNA]</scope>
    <source>
        <strain evidence="2">cv. Niubang</strain>
    </source>
</reference>